<evidence type="ECO:0000313" key="3">
    <source>
        <dbReference type="EMBL" id="KAF5371669.1"/>
    </source>
</evidence>
<name>A0A8H5GVB8_9AGAR</name>
<evidence type="ECO:0000256" key="1">
    <source>
        <dbReference type="SAM" id="Coils"/>
    </source>
</evidence>
<reference evidence="3 4" key="1">
    <citation type="journal article" date="2020" name="ISME J.">
        <title>Uncovering the hidden diversity of litter-decomposition mechanisms in mushroom-forming fungi.</title>
        <authorList>
            <person name="Floudas D."/>
            <person name="Bentzer J."/>
            <person name="Ahren D."/>
            <person name="Johansson T."/>
            <person name="Persson P."/>
            <person name="Tunlid A."/>
        </authorList>
    </citation>
    <scope>NUCLEOTIDE SEQUENCE [LARGE SCALE GENOMIC DNA]</scope>
    <source>
        <strain evidence="3 4">CBS 291.85</strain>
    </source>
</reference>
<evidence type="ECO:0000313" key="4">
    <source>
        <dbReference type="Proteomes" id="UP000559256"/>
    </source>
</evidence>
<comment type="caution">
    <text evidence="3">The sequence shown here is derived from an EMBL/GenBank/DDBJ whole genome shotgun (WGS) entry which is preliminary data.</text>
</comment>
<sequence>MPRGRTSLPKAVSPEQDDSEYNFQLSQTSASSDDHALELAVAEQYMASKEKKKKEAQKKFLASGHRLVQKELSAVSNEMQETKQSIEEIHEAFLINYAAEQDNIRQIWTEILEEHRRLQSIIKERIKSNEASAAECETAQIKGMAKVQEACFEIQRVIDFIDPSAAEAVPAMAPNSAPATPEPRTRRTRTPTPSPSQPRQTRVQALATSCQE</sequence>
<dbReference type="OrthoDB" id="3235454at2759"/>
<dbReference type="EMBL" id="JAACJM010000007">
    <property type="protein sequence ID" value="KAF5371669.1"/>
    <property type="molecule type" value="Genomic_DNA"/>
</dbReference>
<protein>
    <submittedName>
        <fullName evidence="3">Uncharacterized protein</fullName>
    </submittedName>
</protein>
<accession>A0A8H5GVB8</accession>
<keyword evidence="4" id="KW-1185">Reference proteome</keyword>
<feature type="region of interest" description="Disordered" evidence="2">
    <location>
        <begin position="169"/>
        <end position="212"/>
    </location>
</feature>
<organism evidence="3 4">
    <name type="scientific">Tetrapyrgos nigripes</name>
    <dbReference type="NCBI Taxonomy" id="182062"/>
    <lineage>
        <taxon>Eukaryota</taxon>
        <taxon>Fungi</taxon>
        <taxon>Dikarya</taxon>
        <taxon>Basidiomycota</taxon>
        <taxon>Agaricomycotina</taxon>
        <taxon>Agaricomycetes</taxon>
        <taxon>Agaricomycetidae</taxon>
        <taxon>Agaricales</taxon>
        <taxon>Marasmiineae</taxon>
        <taxon>Marasmiaceae</taxon>
        <taxon>Tetrapyrgos</taxon>
    </lineage>
</organism>
<gene>
    <name evidence="3" type="ORF">D9758_003537</name>
</gene>
<feature type="coiled-coil region" evidence="1">
    <location>
        <begin position="39"/>
        <end position="92"/>
    </location>
</feature>
<dbReference type="AlphaFoldDB" id="A0A8H5GVB8"/>
<proteinExistence type="predicted"/>
<dbReference type="Proteomes" id="UP000559256">
    <property type="component" value="Unassembled WGS sequence"/>
</dbReference>
<evidence type="ECO:0000256" key="2">
    <source>
        <dbReference type="SAM" id="MobiDB-lite"/>
    </source>
</evidence>
<keyword evidence="1" id="KW-0175">Coiled coil</keyword>